<evidence type="ECO:0000256" key="1">
    <source>
        <dbReference type="ARBA" id="ARBA00001974"/>
    </source>
</evidence>
<evidence type="ECO:0000256" key="3">
    <source>
        <dbReference type="ARBA" id="ARBA00022827"/>
    </source>
</evidence>
<protein>
    <recommendedName>
        <fullName evidence="7">FAD-binding domain-containing protein</fullName>
    </recommendedName>
</protein>
<organism evidence="8 9">
    <name type="scientific">Oidiodendron maius (strain Zn)</name>
    <dbReference type="NCBI Taxonomy" id="913774"/>
    <lineage>
        <taxon>Eukaryota</taxon>
        <taxon>Fungi</taxon>
        <taxon>Dikarya</taxon>
        <taxon>Ascomycota</taxon>
        <taxon>Pezizomycotina</taxon>
        <taxon>Leotiomycetes</taxon>
        <taxon>Leotiomycetes incertae sedis</taxon>
        <taxon>Myxotrichaceae</taxon>
        <taxon>Oidiodendron</taxon>
    </lineage>
</organism>
<name>A0A0C3GD94_OIDMZ</name>
<evidence type="ECO:0000313" key="9">
    <source>
        <dbReference type="Proteomes" id="UP000054321"/>
    </source>
</evidence>
<keyword evidence="3" id="KW-0274">FAD</keyword>
<feature type="domain" description="FAD-binding" evidence="7">
    <location>
        <begin position="125"/>
        <end position="366"/>
    </location>
</feature>
<evidence type="ECO:0000313" key="8">
    <source>
        <dbReference type="EMBL" id="KIM94125.1"/>
    </source>
</evidence>
<dbReference type="Pfam" id="PF01494">
    <property type="entry name" value="FAD_binding_3"/>
    <property type="match status" value="1"/>
</dbReference>
<dbReference type="GO" id="GO:0004497">
    <property type="term" value="F:monooxygenase activity"/>
    <property type="evidence" value="ECO:0007669"/>
    <property type="project" value="UniProtKB-KW"/>
</dbReference>
<reference evidence="9" key="2">
    <citation type="submission" date="2015-01" db="EMBL/GenBank/DDBJ databases">
        <title>Evolutionary Origins and Diversification of the Mycorrhizal Mutualists.</title>
        <authorList>
            <consortium name="DOE Joint Genome Institute"/>
            <consortium name="Mycorrhizal Genomics Consortium"/>
            <person name="Kohler A."/>
            <person name="Kuo A."/>
            <person name="Nagy L.G."/>
            <person name="Floudas D."/>
            <person name="Copeland A."/>
            <person name="Barry K.W."/>
            <person name="Cichocki N."/>
            <person name="Veneault-Fourrey C."/>
            <person name="LaButti K."/>
            <person name="Lindquist E.A."/>
            <person name="Lipzen A."/>
            <person name="Lundell T."/>
            <person name="Morin E."/>
            <person name="Murat C."/>
            <person name="Riley R."/>
            <person name="Ohm R."/>
            <person name="Sun H."/>
            <person name="Tunlid A."/>
            <person name="Henrissat B."/>
            <person name="Grigoriev I.V."/>
            <person name="Hibbett D.S."/>
            <person name="Martin F."/>
        </authorList>
    </citation>
    <scope>NUCLEOTIDE SEQUENCE [LARGE SCALE GENOMIC DNA]</scope>
    <source>
        <strain evidence="9">Zn</strain>
    </source>
</reference>
<evidence type="ECO:0000256" key="4">
    <source>
        <dbReference type="ARBA" id="ARBA00023002"/>
    </source>
</evidence>
<dbReference type="AlphaFoldDB" id="A0A0C3GD94"/>
<gene>
    <name evidence="8" type="ORF">OIDMADRAFT_60959</name>
</gene>
<dbReference type="PANTHER" id="PTHR47178">
    <property type="entry name" value="MONOOXYGENASE, FAD-BINDING"/>
    <property type="match status" value="1"/>
</dbReference>
<sequence>MAVLNSESKVLIIGSGVSGLSLAQILRKESIPFEIYERDDGTRSQGWTISLDHCLDRLFPLLPRDITSIYNASANNAIGLEDGMAFYDGTKHQLLGVVGNVEKGFPGHNICASRGRFREILSEKLDIQFKKRATKYESDADGVTVYFDDGSIARGAILVAADGANSTVRGQLIPGFKSTPSTSVAIHGNILLTKDKYAPIVANGHSGVVMGDVGLKFYMVVLEFYPDDATALFNWNCSFRSQDSYADYEWTQTATPKSLHEKVLGLIAHFPPFVVEPIATAGPSCVHQPPVGLFETVLPLQGLPRGPVTLVGDSAHSMVPFRGMGANTAIMDACDLGEALIEGIKTSAPILSVLKSYEDLIIPRGRQKVLESRATGESGDGAELAGGRLSDHSTGTE</sequence>
<dbReference type="Gene3D" id="3.50.50.60">
    <property type="entry name" value="FAD/NAD(P)-binding domain"/>
    <property type="match status" value="1"/>
</dbReference>
<keyword evidence="5" id="KW-0503">Monooxygenase</keyword>
<evidence type="ECO:0000256" key="5">
    <source>
        <dbReference type="ARBA" id="ARBA00023033"/>
    </source>
</evidence>
<evidence type="ECO:0000256" key="6">
    <source>
        <dbReference type="SAM" id="MobiDB-lite"/>
    </source>
</evidence>
<keyword evidence="9" id="KW-1185">Reference proteome</keyword>
<dbReference type="GO" id="GO:0071949">
    <property type="term" value="F:FAD binding"/>
    <property type="evidence" value="ECO:0007669"/>
    <property type="project" value="InterPro"/>
</dbReference>
<feature type="region of interest" description="Disordered" evidence="6">
    <location>
        <begin position="372"/>
        <end position="397"/>
    </location>
</feature>
<dbReference type="SUPFAM" id="SSF51905">
    <property type="entry name" value="FAD/NAD(P)-binding domain"/>
    <property type="match status" value="1"/>
</dbReference>
<dbReference type="PANTHER" id="PTHR47178:SF6">
    <property type="entry name" value="FAD-BINDING DOMAIN-CONTAINING PROTEIN"/>
    <property type="match status" value="1"/>
</dbReference>
<keyword evidence="2" id="KW-0285">Flavoprotein</keyword>
<dbReference type="InParanoid" id="A0A0C3GD94"/>
<dbReference type="OrthoDB" id="47494at2759"/>
<dbReference type="InterPro" id="IPR002938">
    <property type="entry name" value="FAD-bd"/>
</dbReference>
<reference evidence="8 9" key="1">
    <citation type="submission" date="2014-04" db="EMBL/GenBank/DDBJ databases">
        <authorList>
            <consortium name="DOE Joint Genome Institute"/>
            <person name="Kuo A."/>
            <person name="Martino E."/>
            <person name="Perotto S."/>
            <person name="Kohler A."/>
            <person name="Nagy L.G."/>
            <person name="Floudas D."/>
            <person name="Copeland A."/>
            <person name="Barry K.W."/>
            <person name="Cichocki N."/>
            <person name="Veneault-Fourrey C."/>
            <person name="LaButti K."/>
            <person name="Lindquist E.A."/>
            <person name="Lipzen A."/>
            <person name="Lundell T."/>
            <person name="Morin E."/>
            <person name="Murat C."/>
            <person name="Sun H."/>
            <person name="Tunlid A."/>
            <person name="Henrissat B."/>
            <person name="Grigoriev I.V."/>
            <person name="Hibbett D.S."/>
            <person name="Martin F."/>
            <person name="Nordberg H.P."/>
            <person name="Cantor M.N."/>
            <person name="Hua S.X."/>
        </authorList>
    </citation>
    <scope>NUCLEOTIDE SEQUENCE [LARGE SCALE GENOMIC DNA]</scope>
    <source>
        <strain evidence="8 9">Zn</strain>
    </source>
</reference>
<evidence type="ECO:0000256" key="2">
    <source>
        <dbReference type="ARBA" id="ARBA00022630"/>
    </source>
</evidence>
<evidence type="ECO:0000259" key="7">
    <source>
        <dbReference type="Pfam" id="PF01494"/>
    </source>
</evidence>
<dbReference type="PRINTS" id="PR00420">
    <property type="entry name" value="RNGMNOXGNASE"/>
</dbReference>
<dbReference type="STRING" id="913774.A0A0C3GD94"/>
<dbReference type="EMBL" id="KN832891">
    <property type="protein sequence ID" value="KIM94125.1"/>
    <property type="molecule type" value="Genomic_DNA"/>
</dbReference>
<keyword evidence="4" id="KW-0560">Oxidoreductase</keyword>
<dbReference type="InterPro" id="IPR036188">
    <property type="entry name" value="FAD/NAD-bd_sf"/>
</dbReference>
<comment type="cofactor">
    <cofactor evidence="1">
        <name>FAD</name>
        <dbReference type="ChEBI" id="CHEBI:57692"/>
    </cofactor>
</comment>
<proteinExistence type="predicted"/>
<accession>A0A0C3GD94</accession>
<dbReference type="Proteomes" id="UP000054321">
    <property type="component" value="Unassembled WGS sequence"/>
</dbReference>
<dbReference type="HOGENOM" id="CLU_009665_3_2_1"/>